<protein>
    <recommendedName>
        <fullName evidence="4">TIGR02185 family protein</fullName>
    </recommendedName>
</protein>
<evidence type="ECO:0000313" key="3">
    <source>
        <dbReference type="Proteomes" id="UP000018227"/>
    </source>
</evidence>
<dbReference type="eggNOG" id="ENOG502ZH5B">
    <property type="taxonomic scope" value="Bacteria"/>
</dbReference>
<evidence type="ECO:0000313" key="2">
    <source>
        <dbReference type="EMBL" id="ESL02504.1"/>
    </source>
</evidence>
<reference evidence="2 3" key="1">
    <citation type="submission" date="2013-06" db="EMBL/GenBank/DDBJ databases">
        <authorList>
            <person name="Weinstock G."/>
            <person name="Sodergren E."/>
            <person name="Clifton S."/>
            <person name="Fulton L."/>
            <person name="Fulton B."/>
            <person name="Courtney L."/>
            <person name="Fronick C."/>
            <person name="Harrison M."/>
            <person name="Strong C."/>
            <person name="Farmer C."/>
            <person name="Delahaunty K."/>
            <person name="Markovic C."/>
            <person name="Hall O."/>
            <person name="Minx P."/>
            <person name="Tomlinson C."/>
            <person name="Mitreva M."/>
            <person name="Nelson J."/>
            <person name="Hou S."/>
            <person name="Wollam A."/>
            <person name="Pepin K.H."/>
            <person name="Johnson M."/>
            <person name="Bhonagiri V."/>
            <person name="Nash W.E."/>
            <person name="Warren W."/>
            <person name="Chinwalla A."/>
            <person name="Mardis E.R."/>
            <person name="Wilson R.K."/>
        </authorList>
    </citation>
    <scope>NUCLEOTIDE SEQUENCE [LARGE SCALE GENOMIC DNA]</scope>
    <source>
        <strain evidence="2 3">ATCC 51271</strain>
    </source>
</reference>
<keyword evidence="1" id="KW-1133">Transmembrane helix</keyword>
<dbReference type="AlphaFoldDB" id="V2XK02"/>
<dbReference type="EMBL" id="ACIL03000016">
    <property type="protein sequence ID" value="ESL02504.1"/>
    <property type="molecule type" value="Genomic_DNA"/>
</dbReference>
<dbReference type="InterPro" id="IPR011733">
    <property type="entry name" value="CHP02185_IM"/>
</dbReference>
<accession>V2XK02</accession>
<feature type="transmembrane region" description="Helical" evidence="1">
    <location>
        <begin position="111"/>
        <end position="136"/>
    </location>
</feature>
<dbReference type="Pfam" id="PF09605">
    <property type="entry name" value="Trep_Strep"/>
    <property type="match status" value="1"/>
</dbReference>
<evidence type="ECO:0000256" key="1">
    <source>
        <dbReference type="SAM" id="Phobius"/>
    </source>
</evidence>
<dbReference type="STRING" id="592026.GCWU0000282_002640"/>
<dbReference type="HOGENOM" id="CLU_093450_6_0_9"/>
<feature type="transmembrane region" description="Helical" evidence="1">
    <location>
        <begin position="37"/>
        <end position="57"/>
    </location>
</feature>
<dbReference type="NCBIfam" id="TIGR02185">
    <property type="entry name" value="Trep_Strep"/>
    <property type="match status" value="1"/>
</dbReference>
<feature type="transmembrane region" description="Helical" evidence="1">
    <location>
        <begin position="86"/>
        <end position="104"/>
    </location>
</feature>
<gene>
    <name evidence="2" type="ORF">GCWU0000282_002640</name>
</gene>
<dbReference type="OrthoDB" id="9781459at2"/>
<comment type="caution">
    <text evidence="2">The sequence shown here is derived from an EMBL/GenBank/DDBJ whole genome shotgun (WGS) entry which is preliminary data.</text>
</comment>
<proteinExistence type="predicted"/>
<keyword evidence="1" id="KW-0472">Membrane</keyword>
<keyword evidence="3" id="KW-1185">Reference proteome</keyword>
<dbReference type="RefSeq" id="WP_023355486.1">
    <property type="nucleotide sequence ID" value="NZ_KI535369.1"/>
</dbReference>
<feature type="transmembrane region" description="Helical" evidence="1">
    <location>
        <begin position="156"/>
        <end position="182"/>
    </location>
</feature>
<keyword evidence="1" id="KW-0812">Transmembrane</keyword>
<sequence length="194" mass="21096">MCKKWKVSDFVLIGLLAAVHAAVIYGVGMLTAIMIPIMHVFATGITALIMGSIILFVVKKTEKFGAFTLLVSLGTALFTLTGMGSITCLIFVVIVSFVADIIIFKTKFNTLAIGIGFGFSQAAYFFGGCFPFIFFLEREVQAWMEMGLGEEEIYGYVKYFTGGFAALGTISSIICGIIGVYIGKTILKKHFKNI</sequence>
<dbReference type="Proteomes" id="UP000018227">
    <property type="component" value="Unassembled WGS sequence"/>
</dbReference>
<evidence type="ECO:0008006" key="4">
    <source>
        <dbReference type="Google" id="ProtNLM"/>
    </source>
</evidence>
<organism evidence="2 3">
    <name type="scientific">Catonella morbi ATCC 51271</name>
    <dbReference type="NCBI Taxonomy" id="592026"/>
    <lineage>
        <taxon>Bacteria</taxon>
        <taxon>Bacillati</taxon>
        <taxon>Bacillota</taxon>
        <taxon>Clostridia</taxon>
        <taxon>Lachnospirales</taxon>
        <taxon>Lachnospiraceae</taxon>
        <taxon>Catonella</taxon>
    </lineage>
</organism>
<name>V2XK02_9FIRM</name>